<gene>
    <name evidence="2" type="ORF">BU24DRAFT_399914</name>
</gene>
<evidence type="ECO:0000313" key="3">
    <source>
        <dbReference type="Proteomes" id="UP000799778"/>
    </source>
</evidence>
<dbReference type="RefSeq" id="XP_033378852.1">
    <property type="nucleotide sequence ID" value="XM_033525430.1"/>
</dbReference>
<name>A0A6A5XC87_9PLEO</name>
<feature type="domain" description="DUF6546" evidence="1">
    <location>
        <begin position="265"/>
        <end position="463"/>
    </location>
</feature>
<sequence length="477" mass="54308">MKWSSIAAEVRAMILGALIKEQNIAHCAAVCREWQAHIEKQTFHSLTLTVEDVPELKKISPRSLAHIRHIWFCIKLLECHFPDGDSYETEEMMEYNRKTVQVGVESIFGALLKRPIDGDLKLDLSVYSPSDSQHHLKYVRFEPAGFPNISTISQELSRPSGPQPDSCRVGNSPVISIESVDQIFPDISFSDNDHFWARTQVPCVTHLSLRRQTRRRWDPVAVSQLIARLPNLQNVCFETWREWSRWLQHCPDIRLERLFKSLISADLKRVSIFEDLNETYVSPGTAYISASPDAQVIRTANTRVIGALAKASLTLEQFSAAFMVDADRFWDACRPDWTWRRLSSLSLTSRDLVPDASPKRINDLLHSAAQAAKRMPKLQTMEMWNGSPGYASVFRYRSVKARRPSDITWRGSWELTLEVRVVKAWGTISVNDNIQVVNEMIPCSQFIRSHGDVIRVLQLEHPVACSAWILQGAAPSC</sequence>
<reference evidence="2" key="1">
    <citation type="journal article" date="2020" name="Stud. Mycol.">
        <title>101 Dothideomycetes genomes: a test case for predicting lifestyles and emergence of pathogens.</title>
        <authorList>
            <person name="Haridas S."/>
            <person name="Albert R."/>
            <person name="Binder M."/>
            <person name="Bloem J."/>
            <person name="Labutti K."/>
            <person name="Salamov A."/>
            <person name="Andreopoulos B."/>
            <person name="Baker S."/>
            <person name="Barry K."/>
            <person name="Bills G."/>
            <person name="Bluhm B."/>
            <person name="Cannon C."/>
            <person name="Castanera R."/>
            <person name="Culley D."/>
            <person name="Daum C."/>
            <person name="Ezra D."/>
            <person name="Gonzalez J."/>
            <person name="Henrissat B."/>
            <person name="Kuo A."/>
            <person name="Liang C."/>
            <person name="Lipzen A."/>
            <person name="Lutzoni F."/>
            <person name="Magnuson J."/>
            <person name="Mondo S."/>
            <person name="Nolan M."/>
            <person name="Ohm R."/>
            <person name="Pangilinan J."/>
            <person name="Park H.-J."/>
            <person name="Ramirez L."/>
            <person name="Alfaro M."/>
            <person name="Sun H."/>
            <person name="Tritt A."/>
            <person name="Yoshinaga Y."/>
            <person name="Zwiers L.-H."/>
            <person name="Turgeon B."/>
            <person name="Goodwin S."/>
            <person name="Spatafora J."/>
            <person name="Crous P."/>
            <person name="Grigoriev I."/>
        </authorList>
    </citation>
    <scope>NUCLEOTIDE SEQUENCE</scope>
    <source>
        <strain evidence="2">CBS 175.79</strain>
    </source>
</reference>
<dbReference type="EMBL" id="ML978076">
    <property type="protein sequence ID" value="KAF2010513.1"/>
    <property type="molecule type" value="Genomic_DNA"/>
</dbReference>
<accession>A0A6A5XC87</accession>
<dbReference type="GeneID" id="54282827"/>
<dbReference type="AlphaFoldDB" id="A0A6A5XC87"/>
<keyword evidence="3" id="KW-1185">Reference proteome</keyword>
<organism evidence="2 3">
    <name type="scientific">Aaosphaeria arxii CBS 175.79</name>
    <dbReference type="NCBI Taxonomy" id="1450172"/>
    <lineage>
        <taxon>Eukaryota</taxon>
        <taxon>Fungi</taxon>
        <taxon>Dikarya</taxon>
        <taxon>Ascomycota</taxon>
        <taxon>Pezizomycotina</taxon>
        <taxon>Dothideomycetes</taxon>
        <taxon>Pleosporomycetidae</taxon>
        <taxon>Pleosporales</taxon>
        <taxon>Pleosporales incertae sedis</taxon>
        <taxon>Aaosphaeria</taxon>
    </lineage>
</organism>
<dbReference type="Pfam" id="PF20183">
    <property type="entry name" value="DUF6546"/>
    <property type="match status" value="1"/>
</dbReference>
<evidence type="ECO:0000313" key="2">
    <source>
        <dbReference type="EMBL" id="KAF2010513.1"/>
    </source>
</evidence>
<dbReference type="Proteomes" id="UP000799778">
    <property type="component" value="Unassembled WGS sequence"/>
</dbReference>
<protein>
    <recommendedName>
        <fullName evidence="1">DUF6546 domain-containing protein</fullName>
    </recommendedName>
</protein>
<dbReference type="InterPro" id="IPR046676">
    <property type="entry name" value="DUF6546"/>
</dbReference>
<evidence type="ECO:0000259" key="1">
    <source>
        <dbReference type="Pfam" id="PF20183"/>
    </source>
</evidence>
<proteinExistence type="predicted"/>
<dbReference type="OrthoDB" id="3728558at2759"/>